<dbReference type="PROSITE" id="PS51208">
    <property type="entry name" value="AUTOTRANSPORTER"/>
    <property type="match status" value="1"/>
</dbReference>
<accession>A0A450YCN9</accession>
<dbReference type="InterPro" id="IPR005546">
    <property type="entry name" value="Autotransporte_beta"/>
</dbReference>
<dbReference type="Pfam" id="PF03797">
    <property type="entry name" value="Autotransporter"/>
    <property type="match status" value="1"/>
</dbReference>
<name>A0A450YCN9_9GAMM</name>
<feature type="domain" description="Autotransporter" evidence="2">
    <location>
        <begin position="762"/>
        <end position="1045"/>
    </location>
</feature>
<dbReference type="InterPro" id="IPR036709">
    <property type="entry name" value="Autotransporte_beta_dom_sf"/>
</dbReference>
<evidence type="ECO:0000256" key="1">
    <source>
        <dbReference type="SAM" id="MobiDB-lite"/>
    </source>
</evidence>
<reference evidence="3" key="1">
    <citation type="submission" date="2019-02" db="EMBL/GenBank/DDBJ databases">
        <authorList>
            <person name="Gruber-Vodicka R. H."/>
            <person name="Seah K. B. B."/>
        </authorList>
    </citation>
    <scope>NUCLEOTIDE SEQUENCE</scope>
    <source>
        <strain evidence="3">BECK_BZ125</strain>
    </source>
</reference>
<proteinExistence type="predicted"/>
<dbReference type="SMART" id="SM00869">
    <property type="entry name" value="Autotransporter"/>
    <property type="match status" value="1"/>
</dbReference>
<gene>
    <name evidence="3" type="ORF">BECKTC1821E_GA0114239_100452</name>
</gene>
<evidence type="ECO:0000313" key="3">
    <source>
        <dbReference type="EMBL" id="VFK39233.1"/>
    </source>
</evidence>
<sequence>MNSTLERKVFKQGVKPSRRALERSAFKKALMSGVSAAVTAAMLGVSGAAAAATINVSDTEVWKATGTATENATKNDPINLTGTLTIDDTGIATEANDITGSGNLVVQTDTNGTNIGASATPYTIKKINIANVDIKSHAADNANVFVEVTETLDTSGYLKLWTDESGDDGNITLTVHGNLTADNAEFTGHGGSKDRGTVILQLKGGTNEITNGLILDAAQPGTGGRAIIEFIGTGAQSFKGRIVGKHKQDDNQDQEVEGDGILWVSAGGLVTFENELGGGDKPLFAMQLKKTAGGAGSSAIFKQNIAVLGAVPSNGYYTGIYLGEGDGAGKEYTATFDASNAANGTLTVDAVVVGKHKDDISKVIVTGNGKTVVQSANKPWGYTPNIDPTVNVTQAVIDETRITDLQVTDGVKFNSHATISAKKITLDAGTTSSFNEMVTVSDTLKISGAAMFMKQVMNAGGSTLNLPSGGSVTYHAENNLPGIGTITGSGGKIILTGTPLAAPKKTVLGSTANTNAITASGTIVVDLGPASGFNLGDYVIIVDGDGAATVPANFITRVDETSSTVDFRQAESTDPAYDASQIRIVAVPVGTGSSTSNPGLPTISGITHISDRMLNRAADAISSRTKFHRFAKYRQTGFRATDFYRSRQADERGFQRTDERGFREADERGFQKTDDRRFREGDERGFQKSDDRRFREGDEREFQKANERKLREADEGKFDKDERERKIKEKLHEHGDGNLHKPDGRMIQKPAEHPTGVSFGDSARVAENAWFETFGDWVEQDAARSSDNAYDVDGYDAEIYGLAFGVDTEVAKDTLLGVSFSYSNADVDWEGSSNAAGDVDHYQLTLYGEYRHDKFYLEGMLGYAMNDYEVSDLYGGAVRNSEFDSDQYLAKMELGVPIYMGNELFLTPKGELTWSHLDVDNYTQTGAVSTNLLVVNPNDWESATATLGAEIHQRIKKDKGYIIPWAYAGVSYDLTGEEASVRAALTSAPTNFYSLQGIDNEQFAGELEFGLEYEVGPWSVGAKYQGQFKSSRDTHSASLLAEYKF</sequence>
<dbReference type="AlphaFoldDB" id="A0A450YCN9"/>
<dbReference type="SUPFAM" id="SSF103515">
    <property type="entry name" value="Autotransporter"/>
    <property type="match status" value="1"/>
</dbReference>
<dbReference type="Gene3D" id="2.40.128.130">
    <property type="entry name" value="Autotransporter beta-domain"/>
    <property type="match status" value="1"/>
</dbReference>
<protein>
    <submittedName>
        <fullName evidence="3">Autotransporter beta-domain-containing protein</fullName>
    </submittedName>
</protein>
<dbReference type="EMBL" id="CAADFT010000004">
    <property type="protein sequence ID" value="VFK39233.1"/>
    <property type="molecule type" value="Genomic_DNA"/>
</dbReference>
<feature type="region of interest" description="Disordered" evidence="1">
    <location>
        <begin position="650"/>
        <end position="723"/>
    </location>
</feature>
<organism evidence="3">
    <name type="scientific">Candidatus Kentrum sp. TC</name>
    <dbReference type="NCBI Taxonomy" id="2126339"/>
    <lineage>
        <taxon>Bacteria</taxon>
        <taxon>Pseudomonadati</taxon>
        <taxon>Pseudomonadota</taxon>
        <taxon>Gammaproteobacteria</taxon>
        <taxon>Candidatus Kentrum</taxon>
    </lineage>
</organism>
<evidence type="ECO:0000259" key="2">
    <source>
        <dbReference type="PROSITE" id="PS51208"/>
    </source>
</evidence>